<dbReference type="InterPro" id="IPR005247">
    <property type="entry name" value="YbhB_YbcL/LppC-like"/>
</dbReference>
<accession>A0A7X5U6U5</accession>
<dbReference type="InterPro" id="IPR036610">
    <property type="entry name" value="PEBP-like_sf"/>
</dbReference>
<proteinExistence type="predicted"/>
<reference evidence="1 2" key="1">
    <citation type="submission" date="2020-03" db="EMBL/GenBank/DDBJ databases">
        <authorList>
            <person name="Lai Q."/>
        </authorList>
    </citation>
    <scope>NUCLEOTIDE SEQUENCE [LARGE SCALE GENOMIC DNA]</scope>
    <source>
        <strain evidence="1 2">CCUG 25036</strain>
    </source>
</reference>
<dbReference type="Pfam" id="PF01161">
    <property type="entry name" value="PBP"/>
    <property type="match status" value="1"/>
</dbReference>
<dbReference type="PANTHER" id="PTHR30289:SF1">
    <property type="entry name" value="PEBP (PHOSPHATIDYLETHANOLAMINE-BINDING PROTEIN) FAMILY PROTEIN"/>
    <property type="match status" value="1"/>
</dbReference>
<dbReference type="SUPFAM" id="SSF49777">
    <property type="entry name" value="PEBP-like"/>
    <property type="match status" value="1"/>
</dbReference>
<evidence type="ECO:0000313" key="2">
    <source>
        <dbReference type="Proteomes" id="UP000490980"/>
    </source>
</evidence>
<name>A0A7X5U6U5_9GAMM</name>
<sequence length="213" mass="23622">MRLKSDNFEHGKPIPADNAFMEIGEPAKLAANKTPHLVWTEVPTTAKSFVIAVIDTDVPSKPDDVNVEGREVRYDLPRVEFVHWLMANIPLECRELGEGACGEGIVPRGKGNGKLKDDLTGPGKAVQGLNDYTGWFKGDKDMDGHYHGYDGPCPPWNDTRIHHYHFHVYALDVEHVALENGFTLAELRDVIKGHVVDEAVLTGTYTLNPKARA</sequence>
<evidence type="ECO:0000313" key="1">
    <source>
        <dbReference type="EMBL" id="NII04855.1"/>
    </source>
</evidence>
<dbReference type="AlphaFoldDB" id="A0A7X5U6U5"/>
<dbReference type="InterPro" id="IPR008914">
    <property type="entry name" value="PEBP"/>
</dbReference>
<protein>
    <submittedName>
        <fullName evidence="1">YbhB/YbcL family Raf kinase inhibitor-like protein</fullName>
    </submittedName>
</protein>
<comment type="caution">
    <text evidence="1">The sequence shown here is derived from an EMBL/GenBank/DDBJ whole genome shotgun (WGS) entry which is preliminary data.</text>
</comment>
<dbReference type="PANTHER" id="PTHR30289">
    <property type="entry name" value="UNCHARACTERIZED PROTEIN YBCL-RELATED"/>
    <property type="match status" value="1"/>
</dbReference>
<dbReference type="Proteomes" id="UP000490980">
    <property type="component" value="Unassembled WGS sequence"/>
</dbReference>
<dbReference type="CDD" id="cd00865">
    <property type="entry name" value="PEBP_bact_arch"/>
    <property type="match status" value="1"/>
</dbReference>
<dbReference type="EMBL" id="JAARLZ010000001">
    <property type="protein sequence ID" value="NII04855.1"/>
    <property type="molecule type" value="Genomic_DNA"/>
</dbReference>
<dbReference type="Gene3D" id="3.90.280.10">
    <property type="entry name" value="PEBP-like"/>
    <property type="match status" value="1"/>
</dbReference>
<keyword evidence="2" id="KW-1185">Reference proteome</keyword>
<dbReference type="RefSeq" id="WP_166945532.1">
    <property type="nucleotide sequence ID" value="NZ_JAARLZ010000001.1"/>
</dbReference>
<gene>
    <name evidence="1" type="ORF">HBF25_00485</name>
</gene>
<organism evidence="1 2">
    <name type="scientific">Luteibacter anthropi</name>
    <dbReference type="NCBI Taxonomy" id="564369"/>
    <lineage>
        <taxon>Bacteria</taxon>
        <taxon>Pseudomonadati</taxon>
        <taxon>Pseudomonadota</taxon>
        <taxon>Gammaproteobacteria</taxon>
        <taxon>Lysobacterales</taxon>
        <taxon>Rhodanobacteraceae</taxon>
        <taxon>Luteibacter</taxon>
    </lineage>
</organism>
<dbReference type="NCBIfam" id="TIGR00481">
    <property type="entry name" value="YbhB/YbcL family Raf kinase inhibitor-like protein"/>
    <property type="match status" value="1"/>
</dbReference>